<reference evidence="1" key="1">
    <citation type="submission" date="2022-06" db="EMBL/GenBank/DDBJ databases">
        <title>Physiological and biochemical characterization and genomic elucidation of a strain of the genus Ensifer adhaerens M8 that combines arsenic oxidation and chromium reduction.</title>
        <authorList>
            <person name="Li X."/>
            <person name="Yu c."/>
        </authorList>
    </citation>
    <scope>NUCLEOTIDE SEQUENCE</scope>
    <source>
        <strain evidence="1">M8</strain>
    </source>
</reference>
<name>A0A9Q8Y4H6_ENSAD</name>
<dbReference type="EMBL" id="CP098807">
    <property type="protein sequence ID" value="USJ22035.1"/>
    <property type="molecule type" value="Genomic_DNA"/>
</dbReference>
<dbReference type="AlphaFoldDB" id="A0A9Q8Y4H6"/>
<dbReference type="RefSeq" id="WP_252160387.1">
    <property type="nucleotide sequence ID" value="NZ_CP098807.1"/>
</dbReference>
<protein>
    <submittedName>
        <fullName evidence="1">Ferric iron reductase</fullName>
    </submittedName>
</protein>
<accession>A0A9Q8Y4H6</accession>
<evidence type="ECO:0000313" key="1">
    <source>
        <dbReference type="EMBL" id="USJ22035.1"/>
    </source>
</evidence>
<evidence type="ECO:0000313" key="2">
    <source>
        <dbReference type="Proteomes" id="UP001055460"/>
    </source>
</evidence>
<organism evidence="1 2">
    <name type="scientific">Ensifer adhaerens</name>
    <name type="common">Sinorhizobium morelense</name>
    <dbReference type="NCBI Taxonomy" id="106592"/>
    <lineage>
        <taxon>Bacteria</taxon>
        <taxon>Pseudomonadati</taxon>
        <taxon>Pseudomonadota</taxon>
        <taxon>Alphaproteobacteria</taxon>
        <taxon>Hyphomicrobiales</taxon>
        <taxon>Rhizobiaceae</taxon>
        <taxon>Sinorhizobium/Ensifer group</taxon>
        <taxon>Ensifer</taxon>
    </lineage>
</organism>
<dbReference type="Proteomes" id="UP001055460">
    <property type="component" value="Chromosome"/>
</dbReference>
<proteinExistence type="predicted"/>
<gene>
    <name evidence="1" type="ORF">NE863_11990</name>
</gene>
<sequence length="288" mass="30823">MDDGDGMRLNDHRPTAETAAFAPQALAVADHLRTQFPEAAVSLGPAASDFSAPGDFWAAGSAGLEAGLAYQDFFGVGMTDRIRAAHLIAFYSRQLSVVLGAFHLGAGLQAEVAGIRFEDWTRLHRGVEIAGKRYHFRLHPPATERQGGEGVSAFEQGFITHLAPVVAVLKARAGLSSGAQWRLAADALAGAFLEIGRAIGDEARGMAEALAIVKRPGSRLYSEELCYEQIAALDPASGAELSRQYRIRCGCCLYFKTEGGSFCDTCVLLEPEDRRARLAAHLMQNGGT</sequence>